<keyword evidence="6" id="KW-1015">Disulfide bond</keyword>
<dbReference type="Proteomes" id="UP001431783">
    <property type="component" value="Unassembled WGS sequence"/>
</dbReference>
<dbReference type="InterPro" id="IPR033379">
    <property type="entry name" value="Acid_Pase_AS"/>
</dbReference>
<dbReference type="SUPFAM" id="SSF53254">
    <property type="entry name" value="Phosphoglycerate mutase-like"/>
    <property type="match status" value="1"/>
</dbReference>
<comment type="similarity">
    <text evidence="2">Belongs to the histidine acid phosphatase family.</text>
</comment>
<dbReference type="EC" id="3.1.3.2" evidence="3"/>
<organism evidence="9 10">
    <name type="scientific">Henosepilachna vigintioctopunctata</name>
    <dbReference type="NCBI Taxonomy" id="420089"/>
    <lineage>
        <taxon>Eukaryota</taxon>
        <taxon>Metazoa</taxon>
        <taxon>Ecdysozoa</taxon>
        <taxon>Arthropoda</taxon>
        <taxon>Hexapoda</taxon>
        <taxon>Insecta</taxon>
        <taxon>Pterygota</taxon>
        <taxon>Neoptera</taxon>
        <taxon>Endopterygota</taxon>
        <taxon>Coleoptera</taxon>
        <taxon>Polyphaga</taxon>
        <taxon>Cucujiformia</taxon>
        <taxon>Coccinelloidea</taxon>
        <taxon>Coccinellidae</taxon>
        <taxon>Epilachninae</taxon>
        <taxon>Epilachnini</taxon>
        <taxon>Henosepilachna</taxon>
    </lineage>
</organism>
<dbReference type="AlphaFoldDB" id="A0AAW1V155"/>
<dbReference type="PANTHER" id="PTHR11567:SF211">
    <property type="entry name" value="PROSTATIC ACID PHOSPHATASE"/>
    <property type="match status" value="1"/>
</dbReference>
<keyword evidence="5" id="KW-0378">Hydrolase</keyword>
<comment type="catalytic activity">
    <reaction evidence="1">
        <text>a phosphate monoester + H2O = an alcohol + phosphate</text>
        <dbReference type="Rhea" id="RHEA:15017"/>
        <dbReference type="ChEBI" id="CHEBI:15377"/>
        <dbReference type="ChEBI" id="CHEBI:30879"/>
        <dbReference type="ChEBI" id="CHEBI:43474"/>
        <dbReference type="ChEBI" id="CHEBI:67140"/>
        <dbReference type="EC" id="3.1.3.2"/>
    </reaction>
</comment>
<evidence type="ECO:0000256" key="7">
    <source>
        <dbReference type="ARBA" id="ARBA00023180"/>
    </source>
</evidence>
<dbReference type="PANTHER" id="PTHR11567">
    <property type="entry name" value="ACID PHOSPHATASE-RELATED"/>
    <property type="match status" value="1"/>
</dbReference>
<accession>A0AAW1V155</accession>
<dbReference type="CDD" id="cd07061">
    <property type="entry name" value="HP_HAP_like"/>
    <property type="match status" value="1"/>
</dbReference>
<evidence type="ECO:0000256" key="3">
    <source>
        <dbReference type="ARBA" id="ARBA00012646"/>
    </source>
</evidence>
<evidence type="ECO:0000256" key="2">
    <source>
        <dbReference type="ARBA" id="ARBA00005375"/>
    </source>
</evidence>
<feature type="signal peptide" evidence="8">
    <location>
        <begin position="1"/>
        <end position="21"/>
    </location>
</feature>
<keyword evidence="10" id="KW-1185">Reference proteome</keyword>
<protein>
    <recommendedName>
        <fullName evidence="3">acid phosphatase</fullName>
        <ecNumber evidence="3">3.1.3.2</ecNumber>
    </recommendedName>
</protein>
<dbReference type="PROSITE" id="PS00616">
    <property type="entry name" value="HIS_ACID_PHOSPHAT_1"/>
    <property type="match status" value="1"/>
</dbReference>
<evidence type="ECO:0000256" key="5">
    <source>
        <dbReference type="ARBA" id="ARBA00022801"/>
    </source>
</evidence>
<evidence type="ECO:0000256" key="4">
    <source>
        <dbReference type="ARBA" id="ARBA00022729"/>
    </source>
</evidence>
<evidence type="ECO:0000256" key="1">
    <source>
        <dbReference type="ARBA" id="ARBA00000032"/>
    </source>
</evidence>
<dbReference type="Pfam" id="PF00328">
    <property type="entry name" value="His_Phos_2"/>
    <property type="match status" value="1"/>
</dbReference>
<feature type="chain" id="PRO_5043519928" description="acid phosphatase" evidence="8">
    <location>
        <begin position="22"/>
        <end position="222"/>
    </location>
</feature>
<evidence type="ECO:0000313" key="10">
    <source>
        <dbReference type="Proteomes" id="UP001431783"/>
    </source>
</evidence>
<dbReference type="GO" id="GO:0003993">
    <property type="term" value="F:acid phosphatase activity"/>
    <property type="evidence" value="ECO:0007669"/>
    <property type="project" value="UniProtKB-EC"/>
</dbReference>
<sequence>MLLVYILLVFFLNIIKYYAVAEDELLAVTLIYRHGDRTPIKFYAKDPHKNSPRWPAPPGQLTNTGKLQLYLLGKWFRNRYDGFLSPIYNVSEIYVRSTDVDRCIMSAASSLAGLYPPHGKDVWNDDLPWQPIPIHTVPAEEDDIAKVFNCCPKYSRILSESQELPYYKQLQEKNKVFYEYLTNNTGEEVADLFNIFHLFDNIQIEKIIISHYQTGLMTCTRN</sequence>
<keyword evidence="4 8" id="KW-0732">Signal</keyword>
<gene>
    <name evidence="9" type="ORF">WA026_016760</name>
</gene>
<evidence type="ECO:0000256" key="6">
    <source>
        <dbReference type="ARBA" id="ARBA00023157"/>
    </source>
</evidence>
<name>A0AAW1V155_9CUCU</name>
<keyword evidence="7" id="KW-0325">Glycoprotein</keyword>
<dbReference type="InterPro" id="IPR000560">
    <property type="entry name" value="His_Pase_clade-2"/>
</dbReference>
<reference evidence="9 10" key="1">
    <citation type="submission" date="2023-03" db="EMBL/GenBank/DDBJ databases">
        <title>Genome insight into feeding habits of ladybird beetles.</title>
        <authorList>
            <person name="Li H.-S."/>
            <person name="Huang Y.-H."/>
            <person name="Pang H."/>
        </authorList>
    </citation>
    <scope>NUCLEOTIDE SEQUENCE [LARGE SCALE GENOMIC DNA]</scope>
    <source>
        <strain evidence="9">SYSU_2023b</strain>
        <tissue evidence="9">Whole body</tissue>
    </source>
</reference>
<evidence type="ECO:0000313" key="9">
    <source>
        <dbReference type="EMBL" id="KAK9886477.1"/>
    </source>
</evidence>
<proteinExistence type="inferred from homology"/>
<evidence type="ECO:0000256" key="8">
    <source>
        <dbReference type="SAM" id="SignalP"/>
    </source>
</evidence>
<comment type="caution">
    <text evidence="9">The sequence shown here is derived from an EMBL/GenBank/DDBJ whole genome shotgun (WGS) entry which is preliminary data.</text>
</comment>
<dbReference type="EMBL" id="JARQZJ010000100">
    <property type="protein sequence ID" value="KAK9886477.1"/>
    <property type="molecule type" value="Genomic_DNA"/>
</dbReference>
<dbReference type="InterPro" id="IPR029033">
    <property type="entry name" value="His_PPase_superfam"/>
</dbReference>
<dbReference type="Gene3D" id="3.40.50.1240">
    <property type="entry name" value="Phosphoglycerate mutase-like"/>
    <property type="match status" value="1"/>
</dbReference>
<dbReference type="InterPro" id="IPR050645">
    <property type="entry name" value="Histidine_acid_phosphatase"/>
</dbReference>